<keyword evidence="7" id="KW-0732">Signal</keyword>
<dbReference type="PANTHER" id="PTHR47359:SF3">
    <property type="entry name" value="NLP_P60 DOMAIN-CONTAINING PROTEIN-RELATED"/>
    <property type="match status" value="1"/>
</dbReference>
<evidence type="ECO:0000256" key="4">
    <source>
        <dbReference type="ARBA" id="ARBA00022807"/>
    </source>
</evidence>
<evidence type="ECO:0000256" key="7">
    <source>
        <dbReference type="SAM" id="SignalP"/>
    </source>
</evidence>
<feature type="signal peptide" evidence="7">
    <location>
        <begin position="1"/>
        <end position="22"/>
    </location>
</feature>
<keyword evidence="5" id="KW-0175">Coiled coil</keyword>
<dbReference type="GO" id="GO:0008234">
    <property type="term" value="F:cysteine-type peptidase activity"/>
    <property type="evidence" value="ECO:0007669"/>
    <property type="project" value="UniProtKB-KW"/>
</dbReference>
<protein>
    <submittedName>
        <fullName evidence="9">NlpC/P60 family protein</fullName>
    </submittedName>
</protein>
<evidence type="ECO:0000256" key="5">
    <source>
        <dbReference type="SAM" id="Coils"/>
    </source>
</evidence>
<feature type="region of interest" description="Disordered" evidence="6">
    <location>
        <begin position="162"/>
        <end position="220"/>
    </location>
</feature>
<feature type="compositionally biased region" description="Acidic residues" evidence="6">
    <location>
        <begin position="297"/>
        <end position="351"/>
    </location>
</feature>
<comment type="caution">
    <text evidence="9">The sequence shown here is derived from an EMBL/GenBank/DDBJ whole genome shotgun (WGS) entry which is preliminary data.</text>
</comment>
<evidence type="ECO:0000256" key="6">
    <source>
        <dbReference type="SAM" id="MobiDB-lite"/>
    </source>
</evidence>
<feature type="coiled-coil region" evidence="5">
    <location>
        <begin position="80"/>
        <end position="132"/>
    </location>
</feature>
<evidence type="ECO:0000256" key="2">
    <source>
        <dbReference type="ARBA" id="ARBA00022670"/>
    </source>
</evidence>
<keyword evidence="2" id="KW-0645">Protease</keyword>
<feature type="compositionally biased region" description="Basic and acidic residues" evidence="6">
    <location>
        <begin position="181"/>
        <end position="194"/>
    </location>
</feature>
<feature type="compositionally biased region" description="Low complexity" evidence="6">
    <location>
        <begin position="474"/>
        <end position="485"/>
    </location>
</feature>
<feature type="region of interest" description="Disordered" evidence="6">
    <location>
        <begin position="400"/>
        <end position="485"/>
    </location>
</feature>
<feature type="compositionally biased region" description="Low complexity" evidence="6">
    <location>
        <begin position="557"/>
        <end position="585"/>
    </location>
</feature>
<evidence type="ECO:0000256" key="3">
    <source>
        <dbReference type="ARBA" id="ARBA00022801"/>
    </source>
</evidence>
<feature type="region of interest" description="Disordered" evidence="6">
    <location>
        <begin position="652"/>
        <end position="709"/>
    </location>
</feature>
<dbReference type="Pfam" id="PF00877">
    <property type="entry name" value="NLPC_P60"/>
    <property type="match status" value="1"/>
</dbReference>
<accession>A0A5R9B703</accession>
<feature type="compositionally biased region" description="Pro residues" evidence="6">
    <location>
        <begin position="423"/>
        <end position="437"/>
    </location>
</feature>
<keyword evidence="3" id="KW-0378">Hydrolase</keyword>
<dbReference type="AlphaFoldDB" id="A0A5R9B703"/>
<feature type="domain" description="NlpC/P60" evidence="8">
    <location>
        <begin position="708"/>
        <end position="823"/>
    </location>
</feature>
<dbReference type="Proteomes" id="UP000310458">
    <property type="component" value="Unassembled WGS sequence"/>
</dbReference>
<proteinExistence type="inferred from homology"/>
<feature type="compositionally biased region" description="Low complexity" evidence="6">
    <location>
        <begin position="652"/>
        <end position="703"/>
    </location>
</feature>
<dbReference type="EMBL" id="VAVZ01000062">
    <property type="protein sequence ID" value="TLP92603.1"/>
    <property type="molecule type" value="Genomic_DNA"/>
</dbReference>
<dbReference type="SUPFAM" id="SSF54001">
    <property type="entry name" value="Cysteine proteinases"/>
    <property type="match status" value="1"/>
</dbReference>
<sequence length="823" mass="86755">MKHRRNLAVAAVTAVVVTTALVGTTLPDLVADRTGDAVAEQSESEQNLADNFVVTELPDTPSAKEISTAKESDQAREKLMADIAGRISQASERANELESELQRQQSLAASRMAEAAEAAEAAEQATLEAEAALAVDASDDYQEEDSSAADVLLGDEGTLAEDATDQQREEQAEQAAVEAEQAAREAEAERERAEAAAQETAAALATAGEANAETNNSQQELGENIREQLKALQDLEGWEGSFESFLENFLGNADFIDEDGEIDEQQLVYRIQQLRADAEQTQITTDDADVAEATVEPADEPEEPESAEEPAEPEAVEEPAEEPTEAEAAADADGEAASAEDSEASDFDTLTEEQRELLAAGAELEDQDGARDYYELVLENEYFTSSTGAVNWDAVAAHVDHLESQAEADETEQEEPSEAPSPSSAPSPSATPSPTETPSPSATPTRSATSSAASNQSSPASFDSLSSDQRELLAEAGELESGSSAEDYYRMVQDNSNFTTSGGSVNWTVLEGHLSYLQAQEEAEEQAEEEAEAAPSLSPTRSASPSSTPTPTPTSTPTPSQTPTSTPSPSQSSSPSRAATQQSSTPSIPSWGNLSSSMQSLLSTGAELESGFSGSGGDYYRAVLNNPDLTTGDGRVSQNALQWHVNYLESQNTSSSRSSSGSSSSSSPSPTQSATPTPTQTQTPTPTPTPTQTQTQTANPQPASGGGSNAAQIAMDWAVNTANRSDTYYRLGGNGPNAWDCSSFTQAAYAAAGVSLGRTTYDQITQGRQVSWDERQPGDLIFWGDYHMAIYLGDGRIADAGSPSSGVTVRSIFGSPTSVRRVT</sequence>
<dbReference type="GO" id="GO:0006508">
    <property type="term" value="P:proteolysis"/>
    <property type="evidence" value="ECO:0007669"/>
    <property type="project" value="UniProtKB-KW"/>
</dbReference>
<evidence type="ECO:0000313" key="10">
    <source>
        <dbReference type="Proteomes" id="UP000310458"/>
    </source>
</evidence>
<dbReference type="Gene3D" id="3.90.1720.10">
    <property type="entry name" value="endopeptidase domain like (from Nostoc punctiforme)"/>
    <property type="match status" value="1"/>
</dbReference>
<dbReference type="InterPro" id="IPR000064">
    <property type="entry name" value="NLP_P60_dom"/>
</dbReference>
<dbReference type="OrthoDB" id="5177647at2"/>
<feature type="compositionally biased region" description="Acidic residues" evidence="6">
    <location>
        <begin position="406"/>
        <end position="417"/>
    </location>
</feature>
<evidence type="ECO:0000259" key="8">
    <source>
        <dbReference type="PROSITE" id="PS51935"/>
    </source>
</evidence>
<gene>
    <name evidence="9" type="ORF">FEF26_14645</name>
</gene>
<dbReference type="PROSITE" id="PS51935">
    <property type="entry name" value="NLPC_P60"/>
    <property type="match status" value="1"/>
</dbReference>
<feature type="compositionally biased region" description="Low complexity" evidence="6">
    <location>
        <begin position="195"/>
        <end position="214"/>
    </location>
</feature>
<feature type="region of interest" description="Disordered" evidence="6">
    <location>
        <begin position="279"/>
        <end position="368"/>
    </location>
</feature>
<comment type="similarity">
    <text evidence="1">Belongs to the peptidase C40 family.</text>
</comment>
<feature type="compositionally biased region" description="Acidic residues" evidence="6">
    <location>
        <begin position="521"/>
        <end position="532"/>
    </location>
</feature>
<dbReference type="InterPro" id="IPR051794">
    <property type="entry name" value="PG_Endopeptidase_C40"/>
</dbReference>
<dbReference type="PANTHER" id="PTHR47359">
    <property type="entry name" value="PEPTIDOGLYCAN DL-ENDOPEPTIDASE CWLO"/>
    <property type="match status" value="1"/>
</dbReference>
<reference evidence="9 10" key="1">
    <citation type="submission" date="2019-05" db="EMBL/GenBank/DDBJ databases">
        <title>Nesterenkonia sp. GY074 isolated from the Southern Atlantic Ocean.</title>
        <authorList>
            <person name="Zhang G."/>
        </authorList>
    </citation>
    <scope>NUCLEOTIDE SEQUENCE [LARGE SCALE GENOMIC DNA]</scope>
    <source>
        <strain evidence="9 10">GY074</strain>
    </source>
</reference>
<evidence type="ECO:0000256" key="1">
    <source>
        <dbReference type="ARBA" id="ARBA00007074"/>
    </source>
</evidence>
<name>A0A5R9B703_9MICC</name>
<keyword evidence="4" id="KW-0788">Thiol protease</keyword>
<keyword evidence="10" id="KW-1185">Reference proteome</keyword>
<feature type="compositionally biased region" description="Polar residues" evidence="6">
    <location>
        <begin position="586"/>
        <end position="602"/>
    </location>
</feature>
<dbReference type="RefSeq" id="WP_138254279.1">
    <property type="nucleotide sequence ID" value="NZ_VAVZ01000062.1"/>
</dbReference>
<evidence type="ECO:0000313" key="9">
    <source>
        <dbReference type="EMBL" id="TLP92603.1"/>
    </source>
</evidence>
<dbReference type="InterPro" id="IPR038765">
    <property type="entry name" value="Papain-like_cys_pep_sf"/>
</dbReference>
<feature type="region of interest" description="Disordered" evidence="6">
    <location>
        <begin position="518"/>
        <end position="602"/>
    </location>
</feature>
<feature type="compositionally biased region" description="Low complexity" evidence="6">
    <location>
        <begin position="438"/>
        <end position="467"/>
    </location>
</feature>
<feature type="compositionally biased region" description="Low complexity" evidence="6">
    <location>
        <begin position="533"/>
        <end position="547"/>
    </location>
</feature>
<feature type="chain" id="PRO_5038448841" evidence="7">
    <location>
        <begin position="23"/>
        <end position="823"/>
    </location>
</feature>
<organism evidence="9 10">
    <name type="scientific">Nesterenkonia salmonea</name>
    <dbReference type="NCBI Taxonomy" id="1804987"/>
    <lineage>
        <taxon>Bacteria</taxon>
        <taxon>Bacillati</taxon>
        <taxon>Actinomycetota</taxon>
        <taxon>Actinomycetes</taxon>
        <taxon>Micrococcales</taxon>
        <taxon>Micrococcaceae</taxon>
        <taxon>Nesterenkonia</taxon>
    </lineage>
</organism>